<keyword evidence="2" id="KW-1185">Reference proteome</keyword>
<sequence>MTFTTHPYIYLSNFVNNNGYNHKHYYPIPVLLFCSIAKYDINKIILILTRFTHQLHAELIQNILEMI</sequence>
<evidence type="ECO:0000313" key="1">
    <source>
        <dbReference type="EMBL" id="SNQ62926.1"/>
    </source>
</evidence>
<protein>
    <submittedName>
        <fullName evidence="1">Uncharacterized protein</fullName>
    </submittedName>
</protein>
<gene>
    <name evidence="1" type="ORF">MNV_980028</name>
</gene>
<dbReference type="EMBL" id="FZMP01000249">
    <property type="protein sequence ID" value="SNQ62926.1"/>
    <property type="molecule type" value="Genomic_DNA"/>
</dbReference>
<dbReference type="AlphaFoldDB" id="A0A284VUF2"/>
<name>A0A284VUF2_9EURY</name>
<reference evidence="2" key="1">
    <citation type="submission" date="2017-06" db="EMBL/GenBank/DDBJ databases">
        <authorList>
            <person name="Cremers G."/>
        </authorList>
    </citation>
    <scope>NUCLEOTIDE SEQUENCE [LARGE SCALE GENOMIC DNA]</scope>
</reference>
<proteinExistence type="predicted"/>
<evidence type="ECO:0000313" key="2">
    <source>
        <dbReference type="Proteomes" id="UP000218615"/>
    </source>
</evidence>
<accession>A0A284VUF2</accession>
<dbReference type="Proteomes" id="UP000218615">
    <property type="component" value="Unassembled WGS sequence"/>
</dbReference>
<organism evidence="1 2">
    <name type="scientific">Candidatus Methanoperedens nitratireducens</name>
    <dbReference type="NCBI Taxonomy" id="1392998"/>
    <lineage>
        <taxon>Archaea</taxon>
        <taxon>Methanobacteriati</taxon>
        <taxon>Methanobacteriota</taxon>
        <taxon>Stenosarchaea group</taxon>
        <taxon>Methanomicrobia</taxon>
        <taxon>Methanosarcinales</taxon>
        <taxon>ANME-2 cluster</taxon>
        <taxon>Candidatus Methanoperedentaceae</taxon>
        <taxon>Candidatus Methanoperedens</taxon>
    </lineage>
</organism>